<dbReference type="EMBL" id="WBOT01000006">
    <property type="protein sequence ID" value="KAB2331094.1"/>
    <property type="molecule type" value="Genomic_DNA"/>
</dbReference>
<evidence type="ECO:0000313" key="2">
    <source>
        <dbReference type="Proteomes" id="UP000441354"/>
    </source>
</evidence>
<dbReference type="RefSeq" id="WP_151575475.1">
    <property type="nucleotide sequence ID" value="NZ_WBOT01000006.1"/>
</dbReference>
<protein>
    <submittedName>
        <fullName evidence="1">Uncharacterized protein</fullName>
    </submittedName>
</protein>
<accession>A0A7V7RKU7</accession>
<proteinExistence type="predicted"/>
<name>A0A7V7RKU7_9BACI</name>
<comment type="caution">
    <text evidence="1">The sequence shown here is derived from an EMBL/GenBank/DDBJ whole genome shotgun (WGS) entry which is preliminary data.</text>
</comment>
<keyword evidence="2" id="KW-1185">Reference proteome</keyword>
<gene>
    <name evidence="1" type="ORF">F7732_17980</name>
</gene>
<organism evidence="1 2">
    <name type="scientific">Bacillus mesophilum</name>
    <dbReference type="NCBI Taxonomy" id="1071718"/>
    <lineage>
        <taxon>Bacteria</taxon>
        <taxon>Bacillati</taxon>
        <taxon>Bacillota</taxon>
        <taxon>Bacilli</taxon>
        <taxon>Bacillales</taxon>
        <taxon>Bacillaceae</taxon>
        <taxon>Bacillus</taxon>
    </lineage>
</organism>
<sequence length="67" mass="7811">MGQIEINNSKTRIFNILVSVFNQDRSIALRTLAFRGEQAEPPRHFVEGTEKVLFKASETLFRWLFVL</sequence>
<evidence type="ECO:0000313" key="1">
    <source>
        <dbReference type="EMBL" id="KAB2331094.1"/>
    </source>
</evidence>
<dbReference type="AlphaFoldDB" id="A0A7V7RKU7"/>
<dbReference type="Proteomes" id="UP000441354">
    <property type="component" value="Unassembled WGS sequence"/>
</dbReference>
<reference evidence="1 2" key="1">
    <citation type="journal article" date="2014" name="Arch. Microbiol.">
        <title>Bacillus mesophilum sp. nov., strain IITR-54T, a novel 4-chlorobiphenyl dechlorinating bacterium.</title>
        <authorList>
            <person name="Manickam N."/>
            <person name="Singh N.K."/>
            <person name="Bajaj A."/>
            <person name="Kumar R.M."/>
            <person name="Kaur G."/>
            <person name="Kaur N."/>
            <person name="Bala M."/>
            <person name="Kumar A."/>
            <person name="Mayilraj S."/>
        </authorList>
    </citation>
    <scope>NUCLEOTIDE SEQUENCE [LARGE SCALE GENOMIC DNA]</scope>
    <source>
        <strain evidence="1 2">IITR-54</strain>
    </source>
</reference>